<dbReference type="AlphaFoldDB" id="A9NHB3"/>
<dbReference type="GO" id="GO:0009164">
    <property type="term" value="P:nucleoside catabolic process"/>
    <property type="evidence" value="ECO:0007669"/>
    <property type="project" value="InterPro"/>
</dbReference>
<dbReference type="GO" id="GO:0019284">
    <property type="term" value="P:L-methionine salvage from S-adenosylmethionine"/>
    <property type="evidence" value="ECO:0007669"/>
    <property type="project" value="TreeGrafter"/>
</dbReference>
<keyword evidence="5" id="KW-0486">Methionine biosynthesis</keyword>
<dbReference type="HOGENOM" id="CLU_031248_2_2_14"/>
<dbReference type="GO" id="GO:0008930">
    <property type="term" value="F:methylthioadenosine nucleosidase activity"/>
    <property type="evidence" value="ECO:0007669"/>
    <property type="project" value="InterPro"/>
</dbReference>
<dbReference type="SUPFAM" id="SSF53167">
    <property type="entry name" value="Purine and uridine phosphorylases"/>
    <property type="match status" value="1"/>
</dbReference>
<dbReference type="Pfam" id="PF01048">
    <property type="entry name" value="PNP_UDP_1"/>
    <property type="match status" value="1"/>
</dbReference>
<organism evidence="7 8">
    <name type="scientific">Acholeplasma laidlawii (strain PG-8A)</name>
    <dbReference type="NCBI Taxonomy" id="441768"/>
    <lineage>
        <taxon>Bacteria</taxon>
        <taxon>Bacillati</taxon>
        <taxon>Mycoplasmatota</taxon>
        <taxon>Mollicutes</taxon>
        <taxon>Acholeplasmatales</taxon>
        <taxon>Acholeplasmataceae</taxon>
        <taxon>Acholeplasma</taxon>
    </lineage>
</organism>
<dbReference type="NCBIfam" id="TIGR01704">
    <property type="entry name" value="MTA_SAH-Nsdase"/>
    <property type="match status" value="1"/>
</dbReference>
<dbReference type="GO" id="GO:0008782">
    <property type="term" value="F:adenosylhomocysteine nucleosidase activity"/>
    <property type="evidence" value="ECO:0007669"/>
    <property type="project" value="UniProtKB-EC"/>
</dbReference>
<dbReference type="GeneID" id="41339604"/>
<gene>
    <name evidence="7" type="primary">pfs</name>
    <name evidence="7" type="ordered locus">ACL_1138</name>
</gene>
<sequence>MIVIIAAMLSEVEVLTSNLNLKSTHPYNIYEGKYQGQDVMLIISGIGKTNASSALSHILTLHPETRFIINLGIVGGHKVNLYDTYLVSEVTYHDVDLTIFNYEYGQIPKYPTLYFTDTKILNKLEDFNQIRLYTGDIFSTKPINPNSYIVDMEGASIYQVAHSYKYPVLAIKVVSDVLGSHDQMEVYKKSETELSNALIDALDQVLEVI</sequence>
<keyword evidence="3" id="KW-0028">Amino-acid biosynthesis</keyword>
<evidence type="ECO:0000313" key="8">
    <source>
        <dbReference type="Proteomes" id="UP000008558"/>
    </source>
</evidence>
<evidence type="ECO:0000259" key="6">
    <source>
        <dbReference type="Pfam" id="PF01048"/>
    </source>
</evidence>
<protein>
    <recommendedName>
        <fullName evidence="2">adenosylhomocysteine nucleosidase</fullName>
        <ecNumber evidence="2">3.2.2.9</ecNumber>
    </recommendedName>
</protein>
<dbReference type="STRING" id="441768.ACL_1138"/>
<accession>A9NHB3</accession>
<dbReference type="PANTHER" id="PTHR46832:SF1">
    <property type="entry name" value="5'-METHYLTHIOADENOSINE_S-ADENOSYLHOMOCYSTEINE NUCLEOSIDASE"/>
    <property type="match status" value="1"/>
</dbReference>
<keyword evidence="7" id="KW-0326">Glycosidase</keyword>
<evidence type="ECO:0000256" key="5">
    <source>
        <dbReference type="ARBA" id="ARBA00023167"/>
    </source>
</evidence>
<dbReference type="CDD" id="cd09008">
    <property type="entry name" value="MTAN"/>
    <property type="match status" value="1"/>
</dbReference>
<dbReference type="GO" id="GO:0019509">
    <property type="term" value="P:L-methionine salvage from methylthioadenosine"/>
    <property type="evidence" value="ECO:0007669"/>
    <property type="project" value="UniProtKB-UniPathway"/>
</dbReference>
<dbReference type="GO" id="GO:0005829">
    <property type="term" value="C:cytosol"/>
    <property type="evidence" value="ECO:0007669"/>
    <property type="project" value="TreeGrafter"/>
</dbReference>
<name>A9NHB3_ACHLI</name>
<proteinExistence type="predicted"/>
<reference evidence="7 8" key="1">
    <citation type="journal article" date="2011" name="J. Bacteriol.">
        <title>Complete genome and proteome of Acholeplasma laidlawii.</title>
        <authorList>
            <person name="Lazarev V.N."/>
            <person name="Levitskii S.A."/>
            <person name="Basovskii Y.I."/>
            <person name="Chukin M.M."/>
            <person name="Akopian T.A."/>
            <person name="Vereshchagin V.V."/>
            <person name="Kostrjukova E.S."/>
            <person name="Kovaleva G.Y."/>
            <person name="Kazanov M.D."/>
            <person name="Malko D.B."/>
            <person name="Vitreschak A.G."/>
            <person name="Sernova N.V."/>
            <person name="Gelfand M.S."/>
            <person name="Demina I.A."/>
            <person name="Serebryakova M.V."/>
            <person name="Galyamina M.A."/>
            <person name="Vtyurin N.N."/>
            <person name="Rogov S.I."/>
            <person name="Alexeev D.G."/>
            <person name="Ladygina V.G."/>
            <person name="Govorun V.M."/>
        </authorList>
    </citation>
    <scope>NUCLEOTIDE SEQUENCE [LARGE SCALE GENOMIC DNA]</scope>
    <source>
        <strain evidence="7 8">PG-8A</strain>
    </source>
</reference>
<dbReference type="InterPro" id="IPR010049">
    <property type="entry name" value="MTA_SAH_Nsdase"/>
</dbReference>
<dbReference type="eggNOG" id="COG0775">
    <property type="taxonomic scope" value="Bacteria"/>
</dbReference>
<dbReference type="OrthoDB" id="9792278at2"/>
<evidence type="ECO:0000256" key="3">
    <source>
        <dbReference type="ARBA" id="ARBA00022605"/>
    </source>
</evidence>
<dbReference type="Proteomes" id="UP000008558">
    <property type="component" value="Chromosome"/>
</dbReference>
<evidence type="ECO:0000256" key="2">
    <source>
        <dbReference type="ARBA" id="ARBA00011974"/>
    </source>
</evidence>
<comment type="pathway">
    <text evidence="1">Amino-acid biosynthesis; L-methionine biosynthesis via salvage pathway; S-methyl-5-thio-alpha-D-ribose 1-phosphate from S-methyl-5'-thioadenosine (hydrolase route): step 1/2.</text>
</comment>
<dbReference type="InterPro" id="IPR000845">
    <property type="entry name" value="Nucleoside_phosphorylase_d"/>
</dbReference>
<evidence type="ECO:0000313" key="7">
    <source>
        <dbReference type="EMBL" id="ABX81743.1"/>
    </source>
</evidence>
<dbReference type="KEGG" id="acl:ACL_1138"/>
<dbReference type="UniPathway" id="UPA00904">
    <property type="reaction ID" value="UER00871"/>
</dbReference>
<dbReference type="EC" id="3.2.2.9" evidence="2"/>
<keyword evidence="4 7" id="KW-0378">Hydrolase</keyword>
<dbReference type="InterPro" id="IPR035994">
    <property type="entry name" value="Nucleoside_phosphorylase_sf"/>
</dbReference>
<dbReference type="PANTHER" id="PTHR46832">
    <property type="entry name" value="5'-METHYLTHIOADENOSINE/S-ADENOSYLHOMOCYSTEINE NUCLEOSIDASE"/>
    <property type="match status" value="1"/>
</dbReference>
<feature type="domain" description="Nucleoside phosphorylase" evidence="6">
    <location>
        <begin position="2"/>
        <end position="198"/>
    </location>
</feature>
<dbReference type="RefSeq" id="WP_012243074.1">
    <property type="nucleotide sequence ID" value="NC_010163.1"/>
</dbReference>
<dbReference type="EMBL" id="CP000896">
    <property type="protein sequence ID" value="ABX81743.1"/>
    <property type="molecule type" value="Genomic_DNA"/>
</dbReference>
<dbReference type="Gene3D" id="3.40.50.1580">
    <property type="entry name" value="Nucleoside phosphorylase domain"/>
    <property type="match status" value="1"/>
</dbReference>
<evidence type="ECO:0000256" key="4">
    <source>
        <dbReference type="ARBA" id="ARBA00022801"/>
    </source>
</evidence>
<evidence type="ECO:0000256" key="1">
    <source>
        <dbReference type="ARBA" id="ARBA00004945"/>
    </source>
</evidence>
<keyword evidence="8" id="KW-1185">Reference proteome</keyword>